<dbReference type="EMBL" id="AFGF01000059">
    <property type="protein sequence ID" value="EGO64368.1"/>
    <property type="molecule type" value="Genomic_DNA"/>
</dbReference>
<feature type="non-terminal residue" evidence="1">
    <location>
        <position position="1"/>
    </location>
</feature>
<keyword evidence="2" id="KW-1185">Reference proteome</keyword>
<sequence length="93" mass="9560">TEDADGLATVTTDTYHHQKLDAVAGSSLSGNTLVIKAGDDVAIQGSEAAAKQDVTLSGDNVTIQAAEENSGNEYRESVKKSGFSLSFDGGINV</sequence>
<proteinExistence type="predicted"/>
<dbReference type="InterPro" id="IPR025157">
    <property type="entry name" value="Hemagglutinin_rpt"/>
</dbReference>
<evidence type="ECO:0000313" key="1">
    <source>
        <dbReference type="EMBL" id="EGO64368.1"/>
    </source>
</evidence>
<organism evidence="1 2">
    <name type="scientific">Acetonema longum DSM 6540</name>
    <dbReference type="NCBI Taxonomy" id="1009370"/>
    <lineage>
        <taxon>Bacteria</taxon>
        <taxon>Bacillati</taxon>
        <taxon>Bacillota</taxon>
        <taxon>Negativicutes</taxon>
        <taxon>Acetonemataceae</taxon>
        <taxon>Acetonema</taxon>
    </lineage>
</organism>
<dbReference type="STRING" id="1009370.ALO_08310"/>
<reference evidence="1 2" key="1">
    <citation type="journal article" date="2011" name="EMBO J.">
        <title>Structural diversity of bacterial flagellar motors.</title>
        <authorList>
            <person name="Chen S."/>
            <person name="Beeby M."/>
            <person name="Murphy G.E."/>
            <person name="Leadbetter J.R."/>
            <person name="Hendrixson D.R."/>
            <person name="Briegel A."/>
            <person name="Li Z."/>
            <person name="Shi J."/>
            <person name="Tocheva E.I."/>
            <person name="Muller A."/>
            <person name="Dobro M.J."/>
            <person name="Jensen G.J."/>
        </authorList>
    </citation>
    <scope>NUCLEOTIDE SEQUENCE [LARGE SCALE GENOMIC DNA]</scope>
    <source>
        <strain evidence="1 2">DSM 6540</strain>
    </source>
</reference>
<accession>F7NHW4</accession>
<dbReference type="Proteomes" id="UP000003240">
    <property type="component" value="Unassembled WGS sequence"/>
</dbReference>
<gene>
    <name evidence="1" type="ORF">ALO_08310</name>
</gene>
<protein>
    <submittedName>
        <fullName evidence="1">Uncharacterized protein</fullName>
    </submittedName>
</protein>
<dbReference type="AlphaFoldDB" id="F7NHW4"/>
<dbReference type="Pfam" id="PF13332">
    <property type="entry name" value="Fil_haemagg_2"/>
    <property type="match status" value="1"/>
</dbReference>
<dbReference type="GO" id="GO:0003824">
    <property type="term" value="F:catalytic activity"/>
    <property type="evidence" value="ECO:0007669"/>
    <property type="project" value="UniProtKB-ARBA"/>
</dbReference>
<evidence type="ECO:0000313" key="2">
    <source>
        <dbReference type="Proteomes" id="UP000003240"/>
    </source>
</evidence>
<comment type="caution">
    <text evidence="1">The sequence shown here is derived from an EMBL/GenBank/DDBJ whole genome shotgun (WGS) entry which is preliminary data.</text>
</comment>
<feature type="non-terminal residue" evidence="1">
    <location>
        <position position="93"/>
    </location>
</feature>
<name>F7NHW4_9FIRM</name>